<sequence>MQEAGRYYCSVESSARRKNRRDEKEIGIINTYLNAAEPSKKLRRSVRQVTSDFRIRAKDQSFDSRKPLGNRARRYNERVKRFRNNKLFYKNRKQVFRGLENTESKDGTLSTKETIHKFRSDIWSDDTPHDDSVFLIPEVKAKTPKHNYWWKYCTSTHSTIASLFQRGLTDPTTISKDLTLGITHLLPKGDISQDPKLYRPIAC</sequence>
<organism evidence="1 2">
    <name type="scientific">Cryptolaemus montrouzieri</name>
    <dbReference type="NCBI Taxonomy" id="559131"/>
    <lineage>
        <taxon>Eukaryota</taxon>
        <taxon>Metazoa</taxon>
        <taxon>Ecdysozoa</taxon>
        <taxon>Arthropoda</taxon>
        <taxon>Hexapoda</taxon>
        <taxon>Insecta</taxon>
        <taxon>Pterygota</taxon>
        <taxon>Neoptera</taxon>
        <taxon>Endopterygota</taxon>
        <taxon>Coleoptera</taxon>
        <taxon>Polyphaga</taxon>
        <taxon>Cucujiformia</taxon>
        <taxon>Coccinelloidea</taxon>
        <taxon>Coccinellidae</taxon>
        <taxon>Scymninae</taxon>
        <taxon>Scymnini</taxon>
        <taxon>Cryptolaemus</taxon>
    </lineage>
</organism>
<dbReference type="Proteomes" id="UP001516400">
    <property type="component" value="Unassembled WGS sequence"/>
</dbReference>
<keyword evidence="2" id="KW-1185">Reference proteome</keyword>
<reference evidence="1 2" key="1">
    <citation type="journal article" date="2021" name="BMC Biol.">
        <title>Horizontally acquired antibacterial genes associated with adaptive radiation of ladybird beetles.</title>
        <authorList>
            <person name="Li H.S."/>
            <person name="Tang X.F."/>
            <person name="Huang Y.H."/>
            <person name="Xu Z.Y."/>
            <person name="Chen M.L."/>
            <person name="Du X.Y."/>
            <person name="Qiu B.Y."/>
            <person name="Chen P.T."/>
            <person name="Zhang W."/>
            <person name="Slipinski A."/>
            <person name="Escalona H.E."/>
            <person name="Waterhouse R.M."/>
            <person name="Zwick A."/>
            <person name="Pang H."/>
        </authorList>
    </citation>
    <scope>NUCLEOTIDE SEQUENCE [LARGE SCALE GENOMIC DNA]</scope>
    <source>
        <strain evidence="1">SYSU2018</strain>
    </source>
</reference>
<protein>
    <submittedName>
        <fullName evidence="1">Uncharacterized protein</fullName>
    </submittedName>
</protein>
<comment type="caution">
    <text evidence="1">The sequence shown here is derived from an EMBL/GenBank/DDBJ whole genome shotgun (WGS) entry which is preliminary data.</text>
</comment>
<name>A0ABD2N0B4_9CUCU</name>
<accession>A0ABD2N0B4</accession>
<evidence type="ECO:0000313" key="1">
    <source>
        <dbReference type="EMBL" id="KAL3271857.1"/>
    </source>
</evidence>
<evidence type="ECO:0000313" key="2">
    <source>
        <dbReference type="Proteomes" id="UP001516400"/>
    </source>
</evidence>
<dbReference type="AlphaFoldDB" id="A0ABD2N0B4"/>
<dbReference type="EMBL" id="JABFTP020000042">
    <property type="protein sequence ID" value="KAL3271857.1"/>
    <property type="molecule type" value="Genomic_DNA"/>
</dbReference>
<proteinExistence type="predicted"/>
<gene>
    <name evidence="1" type="ORF">HHI36_022327</name>
</gene>